<evidence type="ECO:0000313" key="2">
    <source>
        <dbReference type="Proteomes" id="UP000266677"/>
    </source>
</evidence>
<accession>A0A3A4KDB2</accession>
<protein>
    <submittedName>
        <fullName evidence="1">Lycopene cyclase</fullName>
    </submittedName>
</protein>
<dbReference type="Gene3D" id="3.50.50.60">
    <property type="entry name" value="FAD/NAD(P)-binding domain"/>
    <property type="match status" value="1"/>
</dbReference>
<comment type="caution">
    <text evidence="1">The sequence shown here is derived from an EMBL/GenBank/DDBJ whole genome shotgun (WGS) entry which is preliminary data.</text>
</comment>
<dbReference type="PANTHER" id="PTHR39757">
    <property type="match status" value="1"/>
</dbReference>
<dbReference type="InterPro" id="IPR036188">
    <property type="entry name" value="FAD/NAD-bd_sf"/>
</dbReference>
<name>A0A3A4KDB2_9NOCA</name>
<dbReference type="RefSeq" id="WP_120043118.1">
    <property type="nucleotide sequence ID" value="NZ_QZFU01000029.1"/>
</dbReference>
<dbReference type="AlphaFoldDB" id="A0A3A4KDB2"/>
<evidence type="ECO:0000313" key="1">
    <source>
        <dbReference type="EMBL" id="RJO72012.1"/>
    </source>
</evidence>
<keyword evidence="2" id="KW-1185">Reference proteome</keyword>
<gene>
    <name evidence="1" type="ORF">D5S18_22780</name>
</gene>
<organism evidence="1 2">
    <name type="scientific">Nocardia panacis</name>
    <dbReference type="NCBI Taxonomy" id="2340916"/>
    <lineage>
        <taxon>Bacteria</taxon>
        <taxon>Bacillati</taxon>
        <taxon>Actinomycetota</taxon>
        <taxon>Actinomycetes</taxon>
        <taxon>Mycobacteriales</taxon>
        <taxon>Nocardiaceae</taxon>
        <taxon>Nocardia</taxon>
    </lineage>
</organism>
<dbReference type="Proteomes" id="UP000266677">
    <property type="component" value="Unassembled WGS sequence"/>
</dbReference>
<reference evidence="1 2" key="1">
    <citation type="submission" date="2018-09" db="EMBL/GenBank/DDBJ databases">
        <title>YIM PH21274 draft genome.</title>
        <authorList>
            <person name="Miao C."/>
        </authorList>
    </citation>
    <scope>NUCLEOTIDE SEQUENCE [LARGE SCALE GENOMIC DNA]</scope>
    <source>
        <strain evidence="1 2">YIM PH 21724</strain>
    </source>
</reference>
<sequence length="404" mass="43505">MNARTATEVDLCVVGLGPTGRGLAHRAAAAGLTVAAIDPRPEREWIPTYSCWLDELPPWLPPAVIATRIAAPTVWTTIEHRIPRPYGVLSKAGLRAALALDAVTVRAARATAVHAHAVYLSNGETIRAATVFDARGLPGPGRRRAASAHGIFVGVKQAAPMIAEGAGLLLDWRPDNGASPDAPPSFLYAMPLGDGRVLFEETSLGLRGGMPQRELRSRTLRRLAAHGIHLTGAEPSEAAHYPMDQPLPTPGVAEAIAFGSRGGMMHPCTGYSVANSLSLVDTAVAALLAGRDPRADLWPARARLVHWMRMRGLWGLGRLTADQAVAMFDSFFGQGPRGQRALLSAHDDYAALGAALVNTVAHTWPFRWRFDMVGWTHRNRWLDFDYGPNLDQASAARRYPRTAG</sequence>
<dbReference type="PANTHER" id="PTHR39757:SF5">
    <property type="entry name" value="OS02G0190600 PROTEIN"/>
    <property type="match status" value="1"/>
</dbReference>
<dbReference type="Pfam" id="PF05834">
    <property type="entry name" value="Lycopene_cycl"/>
    <property type="match status" value="1"/>
</dbReference>
<dbReference type="OrthoDB" id="537501at2"/>
<dbReference type="EMBL" id="QZFU01000029">
    <property type="protein sequence ID" value="RJO72012.1"/>
    <property type="molecule type" value="Genomic_DNA"/>
</dbReference>
<dbReference type="SUPFAM" id="SSF51905">
    <property type="entry name" value="FAD/NAD(P)-binding domain"/>
    <property type="match status" value="1"/>
</dbReference>
<proteinExistence type="predicted"/>